<keyword evidence="2" id="KW-0229">DNA integration</keyword>
<evidence type="ECO:0000313" key="10">
    <source>
        <dbReference type="EMBL" id="ECW2471507.1"/>
    </source>
</evidence>
<dbReference type="CDD" id="cd00569">
    <property type="entry name" value="HTH_Hin_like"/>
    <property type="match status" value="1"/>
</dbReference>
<comment type="similarity">
    <text evidence="1">Belongs to the site-specific recombinase resolvase family.</text>
</comment>
<accession>A0A5U8K1N0</accession>
<dbReference type="EMBL" id="AAGTQF010000039">
    <property type="protein sequence ID" value="EBR8572933.1"/>
    <property type="molecule type" value="Genomic_DNA"/>
</dbReference>
<dbReference type="FunFam" id="3.40.50.1390:FF:000001">
    <property type="entry name" value="DNA recombinase"/>
    <property type="match status" value="1"/>
</dbReference>
<proteinExistence type="inferred from homology"/>
<name>A0A5U8K1N0_SALEB</name>
<dbReference type="SUPFAM" id="SSF53041">
    <property type="entry name" value="Resolvase-like"/>
    <property type="match status" value="1"/>
</dbReference>
<dbReference type="InterPro" id="IPR036162">
    <property type="entry name" value="Resolvase-like_N_sf"/>
</dbReference>
<feature type="active site" description="O-(5'-phospho-DNA)-serine intermediate" evidence="7">
    <location>
        <position position="9"/>
    </location>
</feature>
<dbReference type="GO" id="GO:0000150">
    <property type="term" value="F:DNA strand exchange activity"/>
    <property type="evidence" value="ECO:0007669"/>
    <property type="project" value="UniProtKB-KW"/>
</dbReference>
<evidence type="ECO:0000256" key="3">
    <source>
        <dbReference type="ARBA" id="ARBA00023100"/>
    </source>
</evidence>
<dbReference type="Proteomes" id="UP000839708">
    <property type="component" value="Unassembled WGS sequence"/>
</dbReference>
<dbReference type="Gene3D" id="3.40.50.1390">
    <property type="entry name" value="Resolvase, N-terminal catalytic domain"/>
    <property type="match status" value="1"/>
</dbReference>
<evidence type="ECO:0000256" key="6">
    <source>
        <dbReference type="ARBA" id="ARBA00053186"/>
    </source>
</evidence>
<dbReference type="PANTHER" id="PTHR30461:SF2">
    <property type="entry name" value="SERINE RECOMBINASE PINE-RELATED"/>
    <property type="match status" value="1"/>
</dbReference>
<dbReference type="Proteomes" id="UP000839733">
    <property type="component" value="Unassembled WGS sequence"/>
</dbReference>
<dbReference type="Pfam" id="PF00239">
    <property type="entry name" value="Resolvase"/>
    <property type="match status" value="1"/>
</dbReference>
<comment type="function">
    <text evidence="6">A DNA fragment of approximately 900 base pairs, adjacent to the fljB (H2) gene, which specifies the synthesis of phase-2 flagellin, can exist in either orientation with respect to fljB. The orientation of the inversion region controls expression of fljB. The hin gene occupies about two-thirds of the inversion region; it is required for the inversion of the fljB controlling region.</text>
</comment>
<keyword evidence="3" id="KW-0230">DNA invertase</keyword>
<evidence type="ECO:0000259" key="8">
    <source>
        <dbReference type="PROSITE" id="PS51736"/>
    </source>
</evidence>
<dbReference type="GO" id="GO:0015074">
    <property type="term" value="P:DNA integration"/>
    <property type="evidence" value="ECO:0007669"/>
    <property type="project" value="UniProtKB-KW"/>
</dbReference>
<sequence length="204" mass="22161">MLIGYMRVSKIDGSQTTDLQRDALLAAGVSPEHLYEDHASGKTEDRPGLLNCLKALREGDTLVVWKLDRLGRDLHHLINTVHNLTGRGVGLKVLTGHGAAIDTTTAAGKLVFGIFAALAEFERELISERTRAGLASARARGRKGGRPFKMTTAKLRLAMAAMGKPETRVGDLCKELGITRQTLYRHISPAGELRTDGKKLLSHS</sequence>
<evidence type="ECO:0000313" key="9">
    <source>
        <dbReference type="EMBL" id="EBR8572933.1"/>
    </source>
</evidence>
<dbReference type="PROSITE" id="PS00398">
    <property type="entry name" value="RECOMBINASES_2"/>
    <property type="match status" value="1"/>
</dbReference>
<evidence type="ECO:0000256" key="4">
    <source>
        <dbReference type="ARBA" id="ARBA00023125"/>
    </source>
</evidence>
<keyword evidence="4" id="KW-0238">DNA-binding</keyword>
<organism evidence="9">
    <name type="scientific">Salmonella enterica subsp. enterica serovar Java</name>
    <dbReference type="NCBI Taxonomy" id="224729"/>
    <lineage>
        <taxon>Bacteria</taxon>
        <taxon>Pseudomonadati</taxon>
        <taxon>Pseudomonadota</taxon>
        <taxon>Gammaproteobacteria</taxon>
        <taxon>Enterobacterales</taxon>
        <taxon>Enterobacteriaceae</taxon>
        <taxon>Salmonella</taxon>
    </lineage>
</organism>
<dbReference type="InterPro" id="IPR006118">
    <property type="entry name" value="Recombinase_CS"/>
</dbReference>
<evidence type="ECO:0000256" key="7">
    <source>
        <dbReference type="PIRSR" id="PIRSR606118-50"/>
    </source>
</evidence>
<dbReference type="InterPro" id="IPR050639">
    <property type="entry name" value="SSR_resolvase"/>
</dbReference>
<evidence type="ECO:0000256" key="1">
    <source>
        <dbReference type="ARBA" id="ARBA00009913"/>
    </source>
</evidence>
<dbReference type="PROSITE" id="PS51736">
    <property type="entry name" value="RECOMBINASES_3"/>
    <property type="match status" value="1"/>
</dbReference>
<dbReference type="InterPro" id="IPR006119">
    <property type="entry name" value="Resolv_N"/>
</dbReference>
<comment type="caution">
    <text evidence="9">The sequence shown here is derived from an EMBL/GenBank/DDBJ whole genome shotgun (WGS) entry which is preliminary data.</text>
</comment>
<feature type="domain" description="Resolvase/invertase-type recombinase catalytic" evidence="8">
    <location>
        <begin position="1"/>
        <end position="141"/>
    </location>
</feature>
<evidence type="ECO:0000256" key="5">
    <source>
        <dbReference type="ARBA" id="ARBA00023172"/>
    </source>
</evidence>
<dbReference type="CDD" id="cd03768">
    <property type="entry name" value="SR_ResInv"/>
    <property type="match status" value="1"/>
</dbReference>
<reference evidence="9" key="1">
    <citation type="submission" date="2018-06" db="EMBL/GenBank/DDBJ databases">
        <authorList>
            <person name="Ashton P.M."/>
            <person name="Dallman T."/>
            <person name="Nair S."/>
            <person name="De Pinna E."/>
            <person name="Peters T."/>
            <person name="Grant K."/>
        </authorList>
    </citation>
    <scope>NUCLEOTIDE SEQUENCE [LARGE SCALE GENOMIC DNA]</scope>
    <source>
        <strain evidence="10">367309</strain>
        <strain evidence="9">498895</strain>
    </source>
</reference>
<dbReference type="EMBL" id="AAKVUB010000063">
    <property type="protein sequence ID" value="ECW2471507.1"/>
    <property type="molecule type" value="Genomic_DNA"/>
</dbReference>
<dbReference type="GO" id="GO:0003677">
    <property type="term" value="F:DNA binding"/>
    <property type="evidence" value="ECO:0007669"/>
    <property type="project" value="UniProtKB-KW"/>
</dbReference>
<dbReference type="SMART" id="SM00857">
    <property type="entry name" value="Resolvase"/>
    <property type="match status" value="1"/>
</dbReference>
<gene>
    <name evidence="9" type="ORF">DOV67_15385</name>
    <name evidence="10" type="ORF">EZX71_26915</name>
</gene>
<keyword evidence="5" id="KW-0233">DNA recombination</keyword>
<dbReference type="PANTHER" id="PTHR30461">
    <property type="entry name" value="DNA-INVERTASE FROM LAMBDOID PROPHAGE"/>
    <property type="match status" value="1"/>
</dbReference>
<protein>
    <submittedName>
        <fullName evidence="9">Recombinase family protein</fullName>
    </submittedName>
</protein>
<dbReference type="AlphaFoldDB" id="A0A5U8K1N0"/>
<evidence type="ECO:0000256" key="2">
    <source>
        <dbReference type="ARBA" id="ARBA00022908"/>
    </source>
</evidence>